<dbReference type="GO" id="GO:0030246">
    <property type="term" value="F:carbohydrate binding"/>
    <property type="evidence" value="ECO:0007669"/>
    <property type="project" value="UniProtKB-UniRule"/>
</dbReference>
<dbReference type="Gene3D" id="2.60.120.200">
    <property type="match status" value="1"/>
</dbReference>
<evidence type="ECO:0000259" key="3">
    <source>
        <dbReference type="PROSITE" id="PS51304"/>
    </source>
</evidence>
<feature type="domain" description="Galectin" evidence="3">
    <location>
        <begin position="1"/>
        <end position="86"/>
    </location>
</feature>
<evidence type="ECO:0000313" key="4">
    <source>
        <dbReference type="EMBL" id="EMP27838.1"/>
    </source>
</evidence>
<gene>
    <name evidence="4" type="ORF">UY3_15085</name>
</gene>
<dbReference type="PROSITE" id="PS51304">
    <property type="entry name" value="GALECTIN"/>
    <property type="match status" value="1"/>
</dbReference>
<evidence type="ECO:0000256" key="1">
    <source>
        <dbReference type="ARBA" id="ARBA00022734"/>
    </source>
</evidence>
<keyword evidence="1 2" id="KW-0430">Lectin</keyword>
<dbReference type="SUPFAM" id="SSF49899">
    <property type="entry name" value="Concanavalin A-like lectins/glucanases"/>
    <property type="match status" value="1"/>
</dbReference>
<organism evidence="4 5">
    <name type="scientific">Chelonia mydas</name>
    <name type="common">Green sea-turtle</name>
    <name type="synonym">Chelonia agassizi</name>
    <dbReference type="NCBI Taxonomy" id="8469"/>
    <lineage>
        <taxon>Eukaryota</taxon>
        <taxon>Metazoa</taxon>
        <taxon>Chordata</taxon>
        <taxon>Craniata</taxon>
        <taxon>Vertebrata</taxon>
        <taxon>Euteleostomi</taxon>
        <taxon>Archelosauria</taxon>
        <taxon>Testudinata</taxon>
        <taxon>Testudines</taxon>
        <taxon>Cryptodira</taxon>
        <taxon>Durocryptodira</taxon>
        <taxon>Americhelydia</taxon>
        <taxon>Chelonioidea</taxon>
        <taxon>Cheloniidae</taxon>
        <taxon>Chelonia</taxon>
    </lineage>
</organism>
<dbReference type="EMBL" id="KB566783">
    <property type="protein sequence ID" value="EMP27838.1"/>
    <property type="molecule type" value="Genomic_DNA"/>
</dbReference>
<keyword evidence="5" id="KW-1185">Reference proteome</keyword>
<sequence>MNEIAFHFKTLFKEDRARAVFNSKLNNEWGQGEERCFSPFYKGKNFQLQFVITKNGYKDQQGNAAELQKILTVTLARGSNWNPGPE</sequence>
<evidence type="ECO:0000313" key="5">
    <source>
        <dbReference type="Proteomes" id="UP000031443"/>
    </source>
</evidence>
<dbReference type="AlphaFoldDB" id="M7B6Q5"/>
<dbReference type="Pfam" id="PF00337">
    <property type="entry name" value="Gal-bind_lectin"/>
    <property type="match status" value="1"/>
</dbReference>
<protein>
    <recommendedName>
        <fullName evidence="2">Galectin</fullName>
    </recommendedName>
</protein>
<evidence type="ECO:0000256" key="2">
    <source>
        <dbReference type="RuleBase" id="RU102079"/>
    </source>
</evidence>
<reference evidence="5" key="1">
    <citation type="journal article" date="2013" name="Nat. Genet.">
        <title>The draft genomes of soft-shell turtle and green sea turtle yield insights into the development and evolution of the turtle-specific body plan.</title>
        <authorList>
            <person name="Wang Z."/>
            <person name="Pascual-Anaya J."/>
            <person name="Zadissa A."/>
            <person name="Li W."/>
            <person name="Niimura Y."/>
            <person name="Huang Z."/>
            <person name="Li C."/>
            <person name="White S."/>
            <person name="Xiong Z."/>
            <person name="Fang D."/>
            <person name="Wang B."/>
            <person name="Ming Y."/>
            <person name="Chen Y."/>
            <person name="Zheng Y."/>
            <person name="Kuraku S."/>
            <person name="Pignatelli M."/>
            <person name="Herrero J."/>
            <person name="Beal K."/>
            <person name="Nozawa M."/>
            <person name="Li Q."/>
            <person name="Wang J."/>
            <person name="Zhang H."/>
            <person name="Yu L."/>
            <person name="Shigenobu S."/>
            <person name="Wang J."/>
            <person name="Liu J."/>
            <person name="Flicek P."/>
            <person name="Searle S."/>
            <person name="Wang J."/>
            <person name="Kuratani S."/>
            <person name="Yin Y."/>
            <person name="Aken B."/>
            <person name="Zhang G."/>
            <person name="Irie N."/>
        </authorList>
    </citation>
    <scope>NUCLEOTIDE SEQUENCE [LARGE SCALE GENOMIC DNA]</scope>
</reference>
<name>M7B6Q5_CHEMY</name>
<dbReference type="Proteomes" id="UP000031443">
    <property type="component" value="Unassembled WGS sequence"/>
</dbReference>
<dbReference type="InterPro" id="IPR001079">
    <property type="entry name" value="Galectin_CRD"/>
</dbReference>
<accession>M7B6Q5</accession>
<proteinExistence type="predicted"/>
<dbReference type="InterPro" id="IPR013320">
    <property type="entry name" value="ConA-like_dom_sf"/>
</dbReference>